<dbReference type="Pfam" id="PF12799">
    <property type="entry name" value="LRR_4"/>
    <property type="match status" value="1"/>
</dbReference>
<keyword evidence="5" id="KW-1015">Disulfide bond</keyword>
<reference evidence="8" key="1">
    <citation type="submission" date="2021-01" db="EMBL/GenBank/DDBJ databases">
        <authorList>
            <person name="Corre E."/>
            <person name="Pelletier E."/>
            <person name="Niang G."/>
            <person name="Scheremetjew M."/>
            <person name="Finn R."/>
            <person name="Kale V."/>
            <person name="Holt S."/>
            <person name="Cochrane G."/>
            <person name="Meng A."/>
            <person name="Brown T."/>
            <person name="Cohen L."/>
        </authorList>
    </citation>
    <scope>NUCLEOTIDE SEQUENCE</scope>
    <source>
        <strain evidence="8">NY070348D</strain>
    </source>
</reference>
<dbReference type="InterPro" id="IPR001611">
    <property type="entry name" value="Leu-rich_rpt"/>
</dbReference>
<feature type="signal peptide" evidence="7">
    <location>
        <begin position="1"/>
        <end position="21"/>
    </location>
</feature>
<evidence type="ECO:0000313" key="8">
    <source>
        <dbReference type="EMBL" id="CAD9686112.1"/>
    </source>
</evidence>
<evidence type="ECO:0000256" key="4">
    <source>
        <dbReference type="ARBA" id="ARBA00022737"/>
    </source>
</evidence>
<dbReference type="InterPro" id="IPR003591">
    <property type="entry name" value="Leu-rich_rpt_typical-subtyp"/>
</dbReference>
<dbReference type="GO" id="GO:0009888">
    <property type="term" value="P:tissue development"/>
    <property type="evidence" value="ECO:0007669"/>
    <property type="project" value="UniProtKB-ARBA"/>
</dbReference>
<gene>
    <name evidence="8" type="ORF">QSP1433_LOCUS9050</name>
</gene>
<evidence type="ECO:0000256" key="5">
    <source>
        <dbReference type="ARBA" id="ARBA00023157"/>
    </source>
</evidence>
<keyword evidence="3" id="KW-0433">Leucine-rich repeat</keyword>
<evidence type="ECO:0000256" key="2">
    <source>
        <dbReference type="ARBA" id="ARBA00022553"/>
    </source>
</evidence>
<evidence type="ECO:0000256" key="3">
    <source>
        <dbReference type="ARBA" id="ARBA00022614"/>
    </source>
</evidence>
<dbReference type="FunFam" id="3.80.10.10:FF:000775">
    <property type="entry name" value="Predicted protein"/>
    <property type="match status" value="1"/>
</dbReference>
<protein>
    <submittedName>
        <fullName evidence="8">Uncharacterized protein</fullName>
    </submittedName>
</protein>
<keyword evidence="7" id="KW-0732">Signal</keyword>
<accession>A0A7S2S0N6</accession>
<evidence type="ECO:0000256" key="7">
    <source>
        <dbReference type="SAM" id="SignalP"/>
    </source>
</evidence>
<dbReference type="GO" id="GO:0009653">
    <property type="term" value="P:anatomical structure morphogenesis"/>
    <property type="evidence" value="ECO:0007669"/>
    <property type="project" value="UniProtKB-ARBA"/>
</dbReference>
<evidence type="ECO:0000256" key="1">
    <source>
        <dbReference type="ARBA" id="ARBA00004479"/>
    </source>
</evidence>
<organism evidence="8">
    <name type="scientific">Mucochytrium quahogii</name>
    <dbReference type="NCBI Taxonomy" id="96639"/>
    <lineage>
        <taxon>Eukaryota</taxon>
        <taxon>Sar</taxon>
        <taxon>Stramenopiles</taxon>
        <taxon>Bigyra</taxon>
        <taxon>Labyrinthulomycetes</taxon>
        <taxon>Thraustochytrida</taxon>
        <taxon>Thraustochytriidae</taxon>
        <taxon>Mucochytrium</taxon>
    </lineage>
</organism>
<feature type="compositionally biased region" description="Low complexity" evidence="6">
    <location>
        <begin position="255"/>
        <end position="285"/>
    </location>
</feature>
<proteinExistence type="predicted"/>
<dbReference type="InterPro" id="IPR032675">
    <property type="entry name" value="LRR_dom_sf"/>
</dbReference>
<dbReference type="PANTHER" id="PTHR48009">
    <property type="entry name" value="LEUCINE-RICH REPEAT (LRR) FAMILY PROTEIN"/>
    <property type="match status" value="1"/>
</dbReference>
<dbReference type="AlphaFoldDB" id="A0A7S2S0N6"/>
<dbReference type="EMBL" id="HBHK01014375">
    <property type="protein sequence ID" value="CAD9686112.1"/>
    <property type="molecule type" value="Transcribed_RNA"/>
</dbReference>
<dbReference type="GO" id="GO:0016020">
    <property type="term" value="C:membrane"/>
    <property type="evidence" value="ECO:0007669"/>
    <property type="project" value="UniProtKB-SubCell"/>
</dbReference>
<comment type="subcellular location">
    <subcellularLocation>
        <location evidence="1">Membrane</location>
        <topology evidence="1">Single-pass type I membrane protein</topology>
    </subcellularLocation>
</comment>
<keyword evidence="4" id="KW-0677">Repeat</keyword>
<name>A0A7S2S0N6_9STRA</name>
<dbReference type="Pfam" id="PF00560">
    <property type="entry name" value="LRR_1"/>
    <property type="match status" value="1"/>
</dbReference>
<feature type="chain" id="PRO_5031476465" evidence="7">
    <location>
        <begin position="22"/>
        <end position="310"/>
    </location>
</feature>
<sequence length="310" mass="33081">METVWFRLALSLAVFLYSGKGRCVCEPEDCPSAISLSDLYTLRSATEITCISNDGLQDVLSGKLNSNIKYLHNLKRLHLEGGNFGSIPKEIGLLTNLEFLWLPHNELTGTISGEIGKLTKLKSLNLNGNKLQGQLPAEIGDLSLLENMELYNNQLDGTIPTTLARLSRLENLWLNKNRLTGTIPQSLGNLGKLHNLVLADNRLVGEVPPLTNSQNMKSLYLLSPGICGLSPMHSAAHTDLPATGSLVSVCATGVPTSTPQPGSPTSKTAVPTGGPGTSGSPTSSPENSPSLCSKTLANIVLVLSCFTYLF</sequence>
<keyword evidence="2" id="KW-0597">Phosphoprotein</keyword>
<dbReference type="SUPFAM" id="SSF52058">
    <property type="entry name" value="L domain-like"/>
    <property type="match status" value="1"/>
</dbReference>
<evidence type="ECO:0000256" key="6">
    <source>
        <dbReference type="SAM" id="MobiDB-lite"/>
    </source>
</evidence>
<dbReference type="Gene3D" id="3.80.10.10">
    <property type="entry name" value="Ribonuclease Inhibitor"/>
    <property type="match status" value="1"/>
</dbReference>
<dbReference type="PANTHER" id="PTHR48009:SF4">
    <property type="entry name" value="LEUCINE-RICH REPEAT (LRR) FAMILY PROTEIN"/>
    <property type="match status" value="1"/>
</dbReference>
<dbReference type="InterPro" id="IPR053213">
    <property type="entry name" value="RLP29"/>
</dbReference>
<dbReference type="InterPro" id="IPR025875">
    <property type="entry name" value="Leu-rich_rpt_4"/>
</dbReference>
<feature type="region of interest" description="Disordered" evidence="6">
    <location>
        <begin position="255"/>
        <end position="289"/>
    </location>
</feature>
<dbReference type="SMART" id="SM00369">
    <property type="entry name" value="LRR_TYP"/>
    <property type="match status" value="3"/>
</dbReference>
<dbReference type="GO" id="GO:0048731">
    <property type="term" value="P:system development"/>
    <property type="evidence" value="ECO:0007669"/>
    <property type="project" value="UniProtKB-ARBA"/>
</dbReference>